<dbReference type="PATRIC" id="fig|1293598.4.peg.2062"/>
<dbReference type="STRING" id="1293598.IV56_GL001977"/>
<dbReference type="AlphaFoldDB" id="A0A0R2N483"/>
<dbReference type="OrthoDB" id="2301965at2"/>
<keyword evidence="1" id="KW-1133">Transmembrane helix</keyword>
<evidence type="ECO:0000256" key="1">
    <source>
        <dbReference type="SAM" id="Phobius"/>
    </source>
</evidence>
<protein>
    <recommendedName>
        <fullName evidence="4">Small integral membrane protein</fullName>
    </recommendedName>
</protein>
<dbReference type="Proteomes" id="UP000050969">
    <property type="component" value="Unassembled WGS sequence"/>
</dbReference>
<dbReference type="EMBL" id="JQCE01000007">
    <property type="protein sequence ID" value="KRO17850.1"/>
    <property type="molecule type" value="Genomic_DNA"/>
</dbReference>
<keyword evidence="3" id="KW-1185">Reference proteome</keyword>
<feature type="transmembrane region" description="Helical" evidence="1">
    <location>
        <begin position="6"/>
        <end position="38"/>
    </location>
</feature>
<keyword evidence="1" id="KW-0812">Transmembrane</keyword>
<evidence type="ECO:0000313" key="3">
    <source>
        <dbReference type="Proteomes" id="UP000050969"/>
    </source>
</evidence>
<organism evidence="2 3">
    <name type="scientific">Lacticaseibacillus saniviri JCM 17471 = DSM 24301</name>
    <dbReference type="NCBI Taxonomy" id="1293598"/>
    <lineage>
        <taxon>Bacteria</taxon>
        <taxon>Bacillati</taxon>
        <taxon>Bacillota</taxon>
        <taxon>Bacilli</taxon>
        <taxon>Lactobacillales</taxon>
        <taxon>Lactobacillaceae</taxon>
        <taxon>Lacticaseibacillus</taxon>
    </lineage>
</organism>
<dbReference type="RefSeq" id="WP_054777980.1">
    <property type="nucleotide sequence ID" value="NZ_BBBX01000024.1"/>
</dbReference>
<comment type="caution">
    <text evidence="2">The sequence shown here is derived from an EMBL/GenBank/DDBJ whole genome shotgun (WGS) entry which is preliminary data.</text>
</comment>
<keyword evidence="1" id="KW-0472">Membrane</keyword>
<sequence length="64" mass="7314">MSGTKGAVIGAILAAACLQWGFWGIFWIIVAAIIGMVVERWWQPNRENVMNWLRDGKRQINRGR</sequence>
<proteinExistence type="predicted"/>
<name>A0A0R2N483_9LACO</name>
<accession>A0A0R2N483</accession>
<evidence type="ECO:0000313" key="2">
    <source>
        <dbReference type="EMBL" id="KRO17850.1"/>
    </source>
</evidence>
<dbReference type="PROSITE" id="PS51257">
    <property type="entry name" value="PROKAR_LIPOPROTEIN"/>
    <property type="match status" value="1"/>
</dbReference>
<evidence type="ECO:0008006" key="4">
    <source>
        <dbReference type="Google" id="ProtNLM"/>
    </source>
</evidence>
<gene>
    <name evidence="2" type="ORF">IV56_GL001977</name>
</gene>
<reference evidence="2 3" key="1">
    <citation type="journal article" date="2015" name="Genome Announc.">
        <title>Expanding the biotechnology potential of lactobacilli through comparative genomics of 213 strains and associated genera.</title>
        <authorList>
            <person name="Sun Z."/>
            <person name="Harris H.M."/>
            <person name="McCann A."/>
            <person name="Guo C."/>
            <person name="Argimon S."/>
            <person name="Zhang W."/>
            <person name="Yang X."/>
            <person name="Jeffery I.B."/>
            <person name="Cooney J.C."/>
            <person name="Kagawa T.F."/>
            <person name="Liu W."/>
            <person name="Song Y."/>
            <person name="Salvetti E."/>
            <person name="Wrobel A."/>
            <person name="Rasinkangas P."/>
            <person name="Parkhill J."/>
            <person name="Rea M.C."/>
            <person name="O'Sullivan O."/>
            <person name="Ritari J."/>
            <person name="Douillard F.P."/>
            <person name="Paul Ross R."/>
            <person name="Yang R."/>
            <person name="Briner A.E."/>
            <person name="Felis G.E."/>
            <person name="de Vos W.M."/>
            <person name="Barrangou R."/>
            <person name="Klaenhammer T.R."/>
            <person name="Caufield P.W."/>
            <person name="Cui Y."/>
            <person name="Zhang H."/>
            <person name="O'Toole P.W."/>
        </authorList>
    </citation>
    <scope>NUCLEOTIDE SEQUENCE [LARGE SCALE GENOMIC DNA]</scope>
    <source>
        <strain evidence="2 3">DSM 24301</strain>
    </source>
</reference>